<dbReference type="GO" id="GO:0001525">
    <property type="term" value="P:angiogenesis"/>
    <property type="evidence" value="ECO:0007669"/>
    <property type="project" value="UniProtKB-KW"/>
</dbReference>
<dbReference type="AlphaFoldDB" id="A0AAD3RDR4"/>
<comment type="similarity">
    <text evidence="16">Belongs to the G-protein coupled receptor 1 family.</text>
</comment>
<dbReference type="PRINTS" id="PR00237">
    <property type="entry name" value="GPCRRHODOPSN"/>
</dbReference>
<feature type="transmembrane region" description="Helical" evidence="17">
    <location>
        <begin position="99"/>
        <end position="117"/>
    </location>
</feature>
<keyword evidence="4" id="KW-0145">Chemotaxis</keyword>
<proteinExistence type="inferred from homology"/>
<keyword evidence="14 16" id="KW-0807">Transducer</keyword>
<dbReference type="GO" id="GO:0006955">
    <property type="term" value="P:immune response"/>
    <property type="evidence" value="ECO:0007669"/>
    <property type="project" value="TreeGrafter"/>
</dbReference>
<feature type="domain" description="G-protein coupled receptors family 1 profile" evidence="18">
    <location>
        <begin position="78"/>
        <end position="335"/>
    </location>
</feature>
<dbReference type="Pfam" id="PF00001">
    <property type="entry name" value="7tm_1"/>
    <property type="match status" value="1"/>
</dbReference>
<dbReference type="GO" id="GO:0002685">
    <property type="term" value="P:regulation of leukocyte migration"/>
    <property type="evidence" value="ECO:0007669"/>
    <property type="project" value="InterPro"/>
</dbReference>
<keyword evidence="20" id="KW-1185">Reference proteome</keyword>
<keyword evidence="10 17" id="KW-0472">Membrane</keyword>
<keyword evidence="9 16" id="KW-0297">G-protein coupled receptor</keyword>
<keyword evidence="13" id="KW-0325">Glycoprotein</keyword>
<keyword evidence="3" id="KW-1003">Cell membrane</keyword>
<comment type="subcellular location">
    <subcellularLocation>
        <location evidence="1">Cell membrane</location>
        <topology evidence="1">Multi-pass membrane protein</topology>
    </subcellularLocation>
</comment>
<evidence type="ECO:0000256" key="13">
    <source>
        <dbReference type="ARBA" id="ARBA00023180"/>
    </source>
</evidence>
<keyword evidence="8 17" id="KW-1133">Transmembrane helix</keyword>
<dbReference type="GO" id="GO:0019722">
    <property type="term" value="P:calcium-mediated signaling"/>
    <property type="evidence" value="ECO:0007669"/>
    <property type="project" value="TreeGrafter"/>
</dbReference>
<dbReference type="Proteomes" id="UP001279410">
    <property type="component" value="Unassembled WGS sequence"/>
</dbReference>
<dbReference type="PRINTS" id="PR01532">
    <property type="entry name" value="CXCCHMKINER3"/>
</dbReference>
<evidence type="ECO:0000256" key="14">
    <source>
        <dbReference type="ARBA" id="ARBA00023224"/>
    </source>
</evidence>
<evidence type="ECO:0000259" key="18">
    <source>
        <dbReference type="PROSITE" id="PS50262"/>
    </source>
</evidence>
<evidence type="ECO:0000256" key="11">
    <source>
        <dbReference type="ARBA" id="ARBA00023157"/>
    </source>
</evidence>
<dbReference type="InterPro" id="IPR000276">
    <property type="entry name" value="GPCR_Rhodpsn"/>
</dbReference>
<evidence type="ECO:0000256" key="17">
    <source>
        <dbReference type="SAM" id="Phobius"/>
    </source>
</evidence>
<dbReference type="InterPro" id="IPR004070">
    <property type="entry name" value="Chemokine_CXCR3"/>
</dbReference>
<keyword evidence="6" id="KW-0037">Angiogenesis</keyword>
<protein>
    <recommendedName>
        <fullName evidence="2">C-X-C chemokine receptor type 3</fullName>
    </recommendedName>
    <alternativeName>
        <fullName evidence="15">Interferon-inducible protein 10 receptor</fullName>
    </alternativeName>
</protein>
<evidence type="ECO:0000256" key="12">
    <source>
        <dbReference type="ARBA" id="ARBA00023170"/>
    </source>
</evidence>
<evidence type="ECO:0000256" key="9">
    <source>
        <dbReference type="ARBA" id="ARBA00023040"/>
    </source>
</evidence>
<dbReference type="GO" id="GO:0019957">
    <property type="term" value="F:C-C chemokine binding"/>
    <property type="evidence" value="ECO:0007669"/>
    <property type="project" value="TreeGrafter"/>
</dbReference>
<dbReference type="FunFam" id="1.20.1070.10:FF:000159">
    <property type="entry name" value="C-X-C chemokine receptor type 3"/>
    <property type="match status" value="1"/>
</dbReference>
<feature type="transmembrane region" description="Helical" evidence="17">
    <location>
        <begin position="271"/>
        <end position="289"/>
    </location>
</feature>
<feature type="transmembrane region" description="Helical" evidence="17">
    <location>
        <begin position="176"/>
        <end position="200"/>
    </location>
</feature>
<dbReference type="PANTHER" id="PTHR10489">
    <property type="entry name" value="CELL ADHESION MOLECULE"/>
    <property type="match status" value="1"/>
</dbReference>
<evidence type="ECO:0000256" key="5">
    <source>
        <dbReference type="ARBA" id="ARBA00022641"/>
    </source>
</evidence>
<dbReference type="Gene3D" id="1.20.1070.10">
    <property type="entry name" value="Rhodopsin 7-helix transmembrane proteins"/>
    <property type="match status" value="1"/>
</dbReference>
<dbReference type="GO" id="GO:0016493">
    <property type="term" value="F:C-C chemokine receptor activity"/>
    <property type="evidence" value="ECO:0007669"/>
    <property type="project" value="TreeGrafter"/>
</dbReference>
<evidence type="ECO:0000313" key="20">
    <source>
        <dbReference type="Proteomes" id="UP001279410"/>
    </source>
</evidence>
<feature type="transmembrane region" description="Helical" evidence="17">
    <location>
        <begin position="137"/>
        <end position="155"/>
    </location>
</feature>
<evidence type="ECO:0000256" key="10">
    <source>
        <dbReference type="ARBA" id="ARBA00023136"/>
    </source>
</evidence>
<dbReference type="GO" id="GO:0016494">
    <property type="term" value="F:C-X-C chemokine receptor activity"/>
    <property type="evidence" value="ECO:0007669"/>
    <property type="project" value="InterPro"/>
</dbReference>
<sequence length="387" mass="43551">MSDDYEWNSLVENGAKIIMNGTNLSLFDGIEYLYENDSFYDDNCCDGGDVCDMNEGMKFGAVFIPVLYSVAFVVGILGNGVLLGVLVQSRRTWSVTDTFILHLGVADVLLLVTLPLYSAQAAQTRGWTFGSPLCKITGTLFTINFYCGIFLLVCISLDRYLSIVHATQMYSRRNPWVVQASCFGVWFFSLLLSIPDWIFLEPVKDDRRGTTECIRNYFKFSHEASDDWRLGTRVLYHMVGFLLPSAALIFCYSCILRRLQCGTQGLQKQKAFRVIVAVVVVFFLCWTPYNITLMMETILSKSSNQTCGVKTSLDKAMTITMSMGYLHCSLNPILYAFVGVKFRRQLLEILRSLGCKLKTSTKFQSAVSSRKSSFWSESADTSNSIAI</sequence>
<dbReference type="InterPro" id="IPR000355">
    <property type="entry name" value="Chemokine_rcpt"/>
</dbReference>
<dbReference type="InterPro" id="IPR017452">
    <property type="entry name" value="GPCR_Rhodpsn_7TM"/>
</dbReference>
<feature type="transmembrane region" description="Helical" evidence="17">
    <location>
        <begin position="62"/>
        <end position="87"/>
    </location>
</feature>
<dbReference type="SUPFAM" id="SSF81321">
    <property type="entry name" value="Family A G protein-coupled receptor-like"/>
    <property type="match status" value="1"/>
</dbReference>
<dbReference type="CDD" id="cd15180">
    <property type="entry name" value="7tmA_CXCR3"/>
    <property type="match status" value="1"/>
</dbReference>
<comment type="caution">
    <text evidence="19">The sequence shown here is derived from an EMBL/GenBank/DDBJ whole genome shotgun (WGS) entry which is preliminary data.</text>
</comment>
<evidence type="ECO:0000256" key="8">
    <source>
        <dbReference type="ARBA" id="ARBA00022989"/>
    </source>
</evidence>
<evidence type="ECO:0000256" key="2">
    <source>
        <dbReference type="ARBA" id="ARBA00020038"/>
    </source>
</evidence>
<keyword evidence="11" id="KW-1015">Disulfide bond</keyword>
<dbReference type="EMBL" id="BRZM01000078">
    <property type="protein sequence ID" value="GLD65298.1"/>
    <property type="molecule type" value="Genomic_DNA"/>
</dbReference>
<accession>A0AAD3RDR4</accession>
<feature type="transmembrane region" description="Helical" evidence="17">
    <location>
        <begin position="234"/>
        <end position="259"/>
    </location>
</feature>
<reference evidence="19" key="1">
    <citation type="submission" date="2022-08" db="EMBL/GenBank/DDBJ databases">
        <title>Genome sequencing of akame (Lates japonicus).</title>
        <authorList>
            <person name="Hashiguchi Y."/>
            <person name="Takahashi H."/>
        </authorList>
    </citation>
    <scope>NUCLEOTIDE SEQUENCE</scope>
    <source>
        <strain evidence="19">Kochi</strain>
    </source>
</reference>
<dbReference type="GO" id="GO:0009897">
    <property type="term" value="C:external side of plasma membrane"/>
    <property type="evidence" value="ECO:0007669"/>
    <property type="project" value="TreeGrafter"/>
</dbReference>
<name>A0AAD3RDR4_LATJO</name>
<evidence type="ECO:0000256" key="1">
    <source>
        <dbReference type="ARBA" id="ARBA00004651"/>
    </source>
</evidence>
<evidence type="ECO:0000256" key="7">
    <source>
        <dbReference type="ARBA" id="ARBA00022692"/>
    </source>
</evidence>
<evidence type="ECO:0000256" key="4">
    <source>
        <dbReference type="ARBA" id="ARBA00022500"/>
    </source>
</evidence>
<evidence type="ECO:0000313" key="19">
    <source>
        <dbReference type="EMBL" id="GLD65298.1"/>
    </source>
</evidence>
<evidence type="ECO:0000256" key="15">
    <source>
        <dbReference type="ARBA" id="ARBA00030908"/>
    </source>
</evidence>
<organism evidence="19 20">
    <name type="scientific">Lates japonicus</name>
    <name type="common">Japanese lates</name>
    <dbReference type="NCBI Taxonomy" id="270547"/>
    <lineage>
        <taxon>Eukaryota</taxon>
        <taxon>Metazoa</taxon>
        <taxon>Chordata</taxon>
        <taxon>Craniata</taxon>
        <taxon>Vertebrata</taxon>
        <taxon>Euteleostomi</taxon>
        <taxon>Actinopterygii</taxon>
        <taxon>Neopterygii</taxon>
        <taxon>Teleostei</taxon>
        <taxon>Neoteleostei</taxon>
        <taxon>Acanthomorphata</taxon>
        <taxon>Carangaria</taxon>
        <taxon>Carangaria incertae sedis</taxon>
        <taxon>Centropomidae</taxon>
        <taxon>Lates</taxon>
    </lineage>
</organism>
<keyword evidence="12 16" id="KW-0675">Receptor</keyword>
<evidence type="ECO:0000256" key="6">
    <source>
        <dbReference type="ARBA" id="ARBA00022657"/>
    </source>
</evidence>
<gene>
    <name evidence="19" type="ORF">AKAME5_001677400</name>
</gene>
<evidence type="ECO:0000256" key="16">
    <source>
        <dbReference type="RuleBase" id="RU000688"/>
    </source>
</evidence>
<evidence type="ECO:0000256" key="3">
    <source>
        <dbReference type="ARBA" id="ARBA00022475"/>
    </source>
</evidence>
<dbReference type="PROSITE" id="PS50262">
    <property type="entry name" value="G_PROTEIN_RECEP_F1_2"/>
    <property type="match status" value="1"/>
</dbReference>
<feature type="transmembrane region" description="Helical" evidence="17">
    <location>
        <begin position="324"/>
        <end position="342"/>
    </location>
</feature>
<dbReference type="GO" id="GO:0007204">
    <property type="term" value="P:positive regulation of cytosolic calcium ion concentration"/>
    <property type="evidence" value="ECO:0007669"/>
    <property type="project" value="TreeGrafter"/>
</dbReference>
<dbReference type="InterPro" id="IPR050119">
    <property type="entry name" value="CCR1-9-like"/>
</dbReference>
<dbReference type="PANTHER" id="PTHR10489:SF671">
    <property type="entry name" value="C-X-C CHEMOKINE RECEPTOR TYPE 3"/>
    <property type="match status" value="1"/>
</dbReference>
<dbReference type="GO" id="GO:0006954">
    <property type="term" value="P:inflammatory response"/>
    <property type="evidence" value="ECO:0007669"/>
    <property type="project" value="InterPro"/>
</dbReference>
<keyword evidence="7 16" id="KW-0812">Transmembrane</keyword>
<dbReference type="PRINTS" id="PR00657">
    <property type="entry name" value="CCCHEMOKINER"/>
</dbReference>
<dbReference type="PROSITE" id="PS00237">
    <property type="entry name" value="G_PROTEIN_RECEP_F1_1"/>
    <property type="match status" value="1"/>
</dbReference>
<keyword evidence="5" id="KW-0765">Sulfation</keyword>
<dbReference type="GO" id="GO:0060326">
    <property type="term" value="P:cell chemotaxis"/>
    <property type="evidence" value="ECO:0007669"/>
    <property type="project" value="TreeGrafter"/>
</dbReference>